<evidence type="ECO:0000256" key="4">
    <source>
        <dbReference type="ARBA" id="ARBA00022729"/>
    </source>
</evidence>
<evidence type="ECO:0000256" key="1">
    <source>
        <dbReference type="ARBA" id="ARBA00004609"/>
    </source>
</evidence>
<dbReference type="GO" id="GO:0005886">
    <property type="term" value="C:plasma membrane"/>
    <property type="evidence" value="ECO:0007669"/>
    <property type="project" value="UniProtKB-SubCell"/>
</dbReference>
<feature type="region of interest" description="Disordered" evidence="9">
    <location>
        <begin position="1"/>
        <end position="50"/>
    </location>
</feature>
<dbReference type="PANTHER" id="PTHR10624">
    <property type="entry name" value="UROKINASE PLASMINOGEN ACTIVATOR SURFACE RECEPTOR-RELATED"/>
    <property type="match status" value="1"/>
</dbReference>
<dbReference type="GeneTree" id="ENSGT00940000153599"/>
<comment type="subcellular location">
    <subcellularLocation>
        <location evidence="1">Cell membrane</location>
        <topology evidence="1">Lipid-anchor</topology>
        <topology evidence="1">GPI-anchor</topology>
    </subcellularLocation>
</comment>
<evidence type="ECO:0000256" key="6">
    <source>
        <dbReference type="ARBA" id="ARBA00023180"/>
    </source>
</evidence>
<evidence type="ECO:0000256" key="7">
    <source>
        <dbReference type="ARBA" id="ARBA00023288"/>
    </source>
</evidence>
<keyword evidence="12" id="KW-1185">Reference proteome</keyword>
<dbReference type="CDD" id="cd23566">
    <property type="entry name" value="TFP_LU_ECD_LYPD5_rpt2"/>
    <property type="match status" value="1"/>
</dbReference>
<dbReference type="FunFam" id="2.10.60.10:FF:000020">
    <property type="entry name" value="LY6/PLAUR domain containing 5"/>
    <property type="match status" value="1"/>
</dbReference>
<evidence type="ECO:0000256" key="3">
    <source>
        <dbReference type="ARBA" id="ARBA00022622"/>
    </source>
</evidence>
<dbReference type="InterPro" id="IPR045860">
    <property type="entry name" value="Snake_toxin-like_sf"/>
</dbReference>
<dbReference type="CDD" id="cd23565">
    <property type="entry name" value="TFP_LU_ECD_LYPD5_rpt1"/>
    <property type="match status" value="1"/>
</dbReference>
<feature type="domain" description="UPAR/Ly6" evidence="10">
    <location>
        <begin position="200"/>
        <end position="283"/>
    </location>
</feature>
<keyword evidence="5" id="KW-0472">Membrane</keyword>
<dbReference type="Gene3D" id="2.10.60.10">
    <property type="entry name" value="CD59"/>
    <property type="match status" value="1"/>
</dbReference>
<keyword evidence="6" id="KW-0325">Glycoprotein</keyword>
<protein>
    <recommendedName>
        <fullName evidence="8">Ly6/PLAUR domain-containing protein 5</fullName>
    </recommendedName>
</protein>
<name>A0A9L0IC07_EQUAS</name>
<feature type="compositionally biased region" description="Polar residues" evidence="9">
    <location>
        <begin position="1"/>
        <end position="17"/>
    </location>
</feature>
<keyword evidence="2" id="KW-1003">Cell membrane</keyword>
<reference evidence="11 12" key="1">
    <citation type="journal article" date="2020" name="Nat. Commun.">
        <title>Donkey genomes provide new insights into domestication and selection for coat color.</title>
        <authorList>
            <person name="Wang"/>
            <person name="C."/>
            <person name="Li"/>
            <person name="H."/>
            <person name="Guo"/>
            <person name="Y."/>
            <person name="Huang"/>
            <person name="J."/>
            <person name="Sun"/>
            <person name="Y."/>
            <person name="Min"/>
            <person name="J."/>
            <person name="Wang"/>
            <person name="J."/>
            <person name="Fang"/>
            <person name="X."/>
            <person name="Zhao"/>
            <person name="Z."/>
            <person name="Wang"/>
            <person name="S."/>
            <person name="Zhang"/>
            <person name="Y."/>
            <person name="Liu"/>
            <person name="Q."/>
            <person name="Jiang"/>
            <person name="Q."/>
            <person name="Wang"/>
            <person name="X."/>
            <person name="Guo"/>
            <person name="Y."/>
            <person name="Yang"/>
            <person name="C."/>
            <person name="Wang"/>
            <person name="Y."/>
            <person name="Tian"/>
            <person name="F."/>
            <person name="Zhuang"/>
            <person name="G."/>
            <person name="Fan"/>
            <person name="Y."/>
            <person name="Gao"/>
            <person name="Q."/>
            <person name="Li"/>
            <person name="Y."/>
            <person name="Ju"/>
            <person name="Z."/>
            <person name="Li"/>
            <person name="J."/>
            <person name="Li"/>
            <person name="R."/>
            <person name="Hou"/>
            <person name="M."/>
            <person name="Yang"/>
            <person name="G."/>
            <person name="Liu"/>
            <person name="G."/>
            <person name="Liu"/>
            <person name="W."/>
            <person name="Guo"/>
            <person name="J."/>
            <person name="Pan"/>
            <person name="S."/>
            <person name="Fan"/>
            <person name="G."/>
            <person name="Zhang"/>
            <person name="W."/>
            <person name="Zhang"/>
            <person name="R."/>
            <person name="Yu"/>
            <person name="J."/>
            <person name="Zhang"/>
            <person name="X."/>
            <person name="Yin"/>
            <person name="Q."/>
            <person name="Ji"/>
            <person name="C."/>
            <person name="Jin"/>
            <person name="Y."/>
            <person name="Yue"/>
            <person name="G."/>
            <person name="Liu"/>
            <person name="M."/>
            <person name="Xu"/>
            <person name="J."/>
            <person name="Liu"/>
            <person name="S."/>
            <person name="Jordana"/>
            <person name="J."/>
            <person name="Noce"/>
            <person name="A."/>
            <person name="Amills"/>
            <person name="M."/>
            <person name="Wu"/>
            <person name="D.D."/>
            <person name="Li"/>
            <person name="S."/>
            <person name="Zhou"/>
            <person name="X. and Zhong"/>
            <person name="J."/>
        </authorList>
    </citation>
    <scope>NUCLEOTIDE SEQUENCE [LARGE SCALE GENOMIC DNA]</scope>
</reference>
<evidence type="ECO:0000259" key="10">
    <source>
        <dbReference type="Pfam" id="PF00021"/>
    </source>
</evidence>
<keyword evidence="4" id="KW-0732">Signal</keyword>
<dbReference type="PROSITE" id="PS00983">
    <property type="entry name" value="LY6_UPAR"/>
    <property type="match status" value="1"/>
</dbReference>
<evidence type="ECO:0000256" key="8">
    <source>
        <dbReference type="ARBA" id="ARBA00067857"/>
    </source>
</evidence>
<organism evidence="11 12">
    <name type="scientific">Equus asinus</name>
    <name type="common">Donkey</name>
    <name type="synonym">Equus africanus asinus</name>
    <dbReference type="NCBI Taxonomy" id="9793"/>
    <lineage>
        <taxon>Eukaryota</taxon>
        <taxon>Metazoa</taxon>
        <taxon>Chordata</taxon>
        <taxon>Craniata</taxon>
        <taxon>Vertebrata</taxon>
        <taxon>Euteleostomi</taxon>
        <taxon>Mammalia</taxon>
        <taxon>Eutheria</taxon>
        <taxon>Laurasiatheria</taxon>
        <taxon>Perissodactyla</taxon>
        <taxon>Equidae</taxon>
        <taxon>Equus</taxon>
    </lineage>
</organism>
<dbReference type="Ensembl" id="ENSEAST00005079888.1">
    <property type="protein sequence ID" value="ENSEASP00005034567.1"/>
    <property type="gene ID" value="ENSEASG00005026693.1"/>
</dbReference>
<dbReference type="Proteomes" id="UP000694387">
    <property type="component" value="Chromosome 26"/>
</dbReference>
<keyword evidence="7" id="KW-0449">Lipoprotein</keyword>
<dbReference type="GO" id="GO:0098552">
    <property type="term" value="C:side of membrane"/>
    <property type="evidence" value="ECO:0007669"/>
    <property type="project" value="UniProtKB-KW"/>
</dbReference>
<dbReference type="InterPro" id="IPR018363">
    <property type="entry name" value="CD59_antigen_CS"/>
</dbReference>
<reference evidence="11" key="2">
    <citation type="submission" date="2025-08" db="UniProtKB">
        <authorList>
            <consortium name="Ensembl"/>
        </authorList>
    </citation>
    <scope>IDENTIFICATION</scope>
</reference>
<evidence type="ECO:0000256" key="9">
    <source>
        <dbReference type="SAM" id="MobiDB-lite"/>
    </source>
</evidence>
<evidence type="ECO:0000256" key="5">
    <source>
        <dbReference type="ARBA" id="ARBA00023136"/>
    </source>
</evidence>
<dbReference type="AlphaFoldDB" id="A0A9L0IC07"/>
<evidence type="ECO:0000256" key="2">
    <source>
        <dbReference type="ARBA" id="ARBA00022475"/>
    </source>
</evidence>
<dbReference type="PANTHER" id="PTHR10624:SF9">
    <property type="entry name" value="LY6_PLAUR DOMAIN-CONTAINING PROTEIN 5"/>
    <property type="match status" value="1"/>
</dbReference>
<dbReference type="InterPro" id="IPR016054">
    <property type="entry name" value="LY6_UPA_recep-like"/>
</dbReference>
<gene>
    <name evidence="11" type="primary">LYPD5</name>
</gene>
<keyword evidence="3" id="KW-0336">GPI-anchor</keyword>
<proteinExistence type="predicted"/>
<evidence type="ECO:0000313" key="11">
    <source>
        <dbReference type="Ensembl" id="ENSEASP00005034567.1"/>
    </source>
</evidence>
<sequence length="326" mass="34692">MREIDTSPTQEESSPSKGRQGWRNPGQAGLPGCLGLSRENQPSRKQSRRSCPRCLPELHDLAMGVPRATLLGLFGAVLCLTGTQTSESNATQALQCHSFQHIYFGPFDLSGRKFLNVSCLHGCSEAVLSLDTGYRASVTLVHKGCWTGPSTGQMQSNHHALPPDYSVVRGCATDLCNSDLLNHDAIPNLSPAPNPPTLSGTECYACVGIHPADCTPEKSRRVQCHQDQSVCFQGNGQMTVGNLSVPVYIRTCHRPSCTVMGTTSPWTNIDLQGSCCEGSLCNTDSVTQSFTSASATARPQAPHVTALLLMVPLLVGTLGGPLGLSS</sequence>
<feature type="domain" description="UPAR/Ly6" evidence="10">
    <location>
        <begin position="122"/>
        <end position="178"/>
    </location>
</feature>
<dbReference type="Pfam" id="PF00021">
    <property type="entry name" value="UPAR_LY6"/>
    <property type="match status" value="2"/>
</dbReference>
<dbReference type="SUPFAM" id="SSF57302">
    <property type="entry name" value="Snake toxin-like"/>
    <property type="match status" value="1"/>
</dbReference>
<accession>A0A9L0IC07</accession>
<evidence type="ECO:0000313" key="12">
    <source>
        <dbReference type="Proteomes" id="UP000694387"/>
    </source>
</evidence>
<reference evidence="11" key="3">
    <citation type="submission" date="2025-09" db="UniProtKB">
        <authorList>
            <consortium name="Ensembl"/>
        </authorList>
    </citation>
    <scope>IDENTIFICATION</scope>
</reference>